<dbReference type="SMART" id="SM00192">
    <property type="entry name" value="LDLa"/>
    <property type="match status" value="1"/>
</dbReference>
<dbReference type="Proteomes" id="UP000095287">
    <property type="component" value="Unplaced"/>
</dbReference>
<keyword evidence="3" id="KW-0732">Signal</keyword>
<dbReference type="WBParaSite" id="L893_g3919.t1">
    <property type="protein sequence ID" value="L893_g3919.t1"/>
    <property type="gene ID" value="L893_g3919"/>
</dbReference>
<dbReference type="InterPro" id="IPR023415">
    <property type="entry name" value="LDLR_class-A_CS"/>
</dbReference>
<evidence type="ECO:0000256" key="1">
    <source>
        <dbReference type="ARBA" id="ARBA00023157"/>
    </source>
</evidence>
<organism evidence="4 5">
    <name type="scientific">Steinernema glaseri</name>
    <dbReference type="NCBI Taxonomy" id="37863"/>
    <lineage>
        <taxon>Eukaryota</taxon>
        <taxon>Metazoa</taxon>
        <taxon>Ecdysozoa</taxon>
        <taxon>Nematoda</taxon>
        <taxon>Chromadorea</taxon>
        <taxon>Rhabditida</taxon>
        <taxon>Tylenchina</taxon>
        <taxon>Panagrolaimomorpha</taxon>
        <taxon>Strongyloidoidea</taxon>
        <taxon>Steinernematidae</taxon>
        <taxon>Steinernema</taxon>
    </lineage>
</organism>
<dbReference type="Pfam" id="PF00057">
    <property type="entry name" value="Ldl_recept_a"/>
    <property type="match status" value="1"/>
</dbReference>
<name>A0A1I8AB38_9BILA</name>
<accession>A0A1I8AB38</accession>
<evidence type="ECO:0000313" key="4">
    <source>
        <dbReference type="Proteomes" id="UP000095287"/>
    </source>
</evidence>
<comment type="caution">
    <text evidence="2">Lacks conserved residue(s) required for the propagation of feature annotation.</text>
</comment>
<keyword evidence="4" id="KW-1185">Reference proteome</keyword>
<dbReference type="CDD" id="cd00112">
    <property type="entry name" value="LDLa"/>
    <property type="match status" value="1"/>
</dbReference>
<dbReference type="SUPFAM" id="SSF57424">
    <property type="entry name" value="LDL receptor-like module"/>
    <property type="match status" value="1"/>
</dbReference>
<evidence type="ECO:0000256" key="2">
    <source>
        <dbReference type="PROSITE-ProRule" id="PRU00124"/>
    </source>
</evidence>
<protein>
    <submittedName>
        <fullName evidence="5">Low-density lipoprotein receptor domain class A</fullName>
    </submittedName>
</protein>
<evidence type="ECO:0000313" key="5">
    <source>
        <dbReference type="WBParaSite" id="L893_g3919.t1"/>
    </source>
</evidence>
<sequence length="142" mass="15861">MHSKQSTMRWTVLLVVLLRSKFLLAANDSTTLGFSDLTEKPDVNGTDVTTVTPLRCYSRLEILCENGAECIEKRRMCDGVYDCFDRSDEDFAICGKKEVRMSKVCALWLLVVHLTMSGQTGTCWGGRTFGCKNLVVASSYQS</sequence>
<dbReference type="PROSITE" id="PS01209">
    <property type="entry name" value="LDLRA_1"/>
    <property type="match status" value="1"/>
</dbReference>
<feature type="chain" id="PRO_5009314484" evidence="3">
    <location>
        <begin position="26"/>
        <end position="142"/>
    </location>
</feature>
<evidence type="ECO:0000256" key="3">
    <source>
        <dbReference type="SAM" id="SignalP"/>
    </source>
</evidence>
<keyword evidence="1" id="KW-1015">Disulfide bond</keyword>
<reference evidence="5" key="1">
    <citation type="submission" date="2016-11" db="UniProtKB">
        <authorList>
            <consortium name="WormBaseParasite"/>
        </authorList>
    </citation>
    <scope>IDENTIFICATION</scope>
</reference>
<dbReference type="PROSITE" id="PS50068">
    <property type="entry name" value="LDLRA_2"/>
    <property type="match status" value="1"/>
</dbReference>
<dbReference type="AlphaFoldDB" id="A0A1I8AB38"/>
<proteinExistence type="predicted"/>
<dbReference type="InterPro" id="IPR036055">
    <property type="entry name" value="LDL_receptor-like_sf"/>
</dbReference>
<dbReference type="Gene3D" id="4.10.400.10">
    <property type="entry name" value="Low-density Lipoprotein Receptor"/>
    <property type="match status" value="1"/>
</dbReference>
<feature type="signal peptide" evidence="3">
    <location>
        <begin position="1"/>
        <end position="25"/>
    </location>
</feature>
<dbReference type="InterPro" id="IPR002172">
    <property type="entry name" value="LDrepeatLR_classA_rpt"/>
</dbReference>